<comment type="caution">
    <text evidence="1">The sequence shown here is derived from an EMBL/GenBank/DDBJ whole genome shotgun (WGS) entry which is preliminary data.</text>
</comment>
<dbReference type="STRING" id="702114.A1355_04010"/>
<evidence type="ECO:0000313" key="1">
    <source>
        <dbReference type="EMBL" id="OAI19674.1"/>
    </source>
</evidence>
<proteinExistence type="predicted"/>
<dbReference type="EMBL" id="LUUK01000155">
    <property type="protein sequence ID" value="OAI19674.1"/>
    <property type="molecule type" value="Genomic_DNA"/>
</dbReference>
<accession>A0A177NQ59</accession>
<dbReference type="OrthoDB" id="7069303at2"/>
<sequence length="351" mass="39977">MPDKSLDRSKKTATTIAELLAKEGLSSVIPFGGLLYDASKALILHTRNYISDRTNDRMEDFCEHLISGRASDEELKVFLEKKFDMDDYYAVLSSCMQDIENEKVLIYSELMKGLIEGDFSPEIRRYFIKSCKELTFAELSFLREIYINSEYVMMPHSGCVTGTAHQVKQILTTNDPFRRITIERLISLGFVNNQLNEMTPLGKKFGLVLFPSESLTPESINRKRFSGHHVLIASYQLSDQNHVSLAMQLQDRFIQKNIQPQIAVLKYGVFPFSAAVVLMDGKLIEREYLESLRRCSNLIPIVRLNLNSTASNYLEGVRFLSELCLEEDPDEAINKTVEIISGLLITTKCDN</sequence>
<dbReference type="RefSeq" id="WP_064027850.1">
    <property type="nucleotide sequence ID" value="NZ_LUUK01000155.1"/>
</dbReference>
<protein>
    <submittedName>
        <fullName evidence="1">Uncharacterized protein</fullName>
    </submittedName>
</protein>
<dbReference type="Proteomes" id="UP000077628">
    <property type="component" value="Unassembled WGS sequence"/>
</dbReference>
<name>A0A177NQ59_9GAMM</name>
<reference evidence="2" key="1">
    <citation type="submission" date="2016-03" db="EMBL/GenBank/DDBJ databases">
        <authorList>
            <person name="Heylen K."/>
            <person name="De Vos P."/>
            <person name="Vekeman B."/>
        </authorList>
    </citation>
    <scope>NUCLEOTIDE SEQUENCE [LARGE SCALE GENOMIC DNA]</scope>
    <source>
        <strain evidence="2">R-45383</strain>
    </source>
</reference>
<gene>
    <name evidence="1" type="ORF">A1355_04010</name>
</gene>
<dbReference type="AlphaFoldDB" id="A0A177NQ59"/>
<evidence type="ECO:0000313" key="2">
    <source>
        <dbReference type="Proteomes" id="UP000077628"/>
    </source>
</evidence>
<keyword evidence="2" id="KW-1185">Reference proteome</keyword>
<organism evidence="1 2">
    <name type="scientific">Methylomonas koyamae</name>
    <dbReference type="NCBI Taxonomy" id="702114"/>
    <lineage>
        <taxon>Bacteria</taxon>
        <taxon>Pseudomonadati</taxon>
        <taxon>Pseudomonadota</taxon>
        <taxon>Gammaproteobacteria</taxon>
        <taxon>Methylococcales</taxon>
        <taxon>Methylococcaceae</taxon>
        <taxon>Methylomonas</taxon>
    </lineage>
</organism>